<dbReference type="PROSITE" id="PS50800">
    <property type="entry name" value="SAP"/>
    <property type="match status" value="1"/>
</dbReference>
<protein>
    <submittedName>
        <fullName evidence="3">Scaffold attachment factor B2-like</fullName>
    </submittedName>
</protein>
<feature type="domain" description="SAP" evidence="1">
    <location>
        <begin position="7"/>
        <end position="41"/>
    </location>
</feature>
<dbReference type="SMART" id="SM00513">
    <property type="entry name" value="SAP"/>
    <property type="match status" value="1"/>
</dbReference>
<dbReference type="GeneID" id="129922127"/>
<sequence length="128" mass="14793">MASMKTLEQLLVKELKRELRERGLTLGGNRDALATRLRQALLDEDEDPDTYLFELKPDVVELMIAMQVQMNSGQKNIKEKDKMDSGIKTELLTMNQRIQGMEETINQRINTIDEQMKQRVDAVEKAIE</sequence>
<accession>A0A9W2YJ88</accession>
<evidence type="ECO:0000313" key="3">
    <source>
        <dbReference type="RefSeq" id="XP_055862755.1"/>
    </source>
</evidence>
<evidence type="ECO:0000313" key="2">
    <source>
        <dbReference type="Proteomes" id="UP001165740"/>
    </source>
</evidence>
<keyword evidence="2" id="KW-1185">Reference proteome</keyword>
<dbReference type="Gene3D" id="1.10.720.30">
    <property type="entry name" value="SAP domain"/>
    <property type="match status" value="1"/>
</dbReference>
<dbReference type="AlphaFoldDB" id="A0A9W2YJ88"/>
<dbReference type="SUPFAM" id="SSF68906">
    <property type="entry name" value="SAP domain"/>
    <property type="match status" value="1"/>
</dbReference>
<dbReference type="RefSeq" id="XP_055862755.1">
    <property type="nucleotide sequence ID" value="XM_056006780.1"/>
</dbReference>
<dbReference type="InterPro" id="IPR036361">
    <property type="entry name" value="SAP_dom_sf"/>
</dbReference>
<dbReference type="Pfam" id="PF02037">
    <property type="entry name" value="SAP"/>
    <property type="match status" value="1"/>
</dbReference>
<reference evidence="3" key="1">
    <citation type="submission" date="2025-08" db="UniProtKB">
        <authorList>
            <consortium name="RefSeq"/>
        </authorList>
    </citation>
    <scope>IDENTIFICATION</scope>
</reference>
<dbReference type="InterPro" id="IPR003034">
    <property type="entry name" value="SAP_dom"/>
</dbReference>
<dbReference type="Proteomes" id="UP001165740">
    <property type="component" value="Chromosome 12"/>
</dbReference>
<organism evidence="2 3">
    <name type="scientific">Biomphalaria glabrata</name>
    <name type="common">Bloodfluke planorb</name>
    <name type="synonym">Freshwater snail</name>
    <dbReference type="NCBI Taxonomy" id="6526"/>
    <lineage>
        <taxon>Eukaryota</taxon>
        <taxon>Metazoa</taxon>
        <taxon>Spiralia</taxon>
        <taxon>Lophotrochozoa</taxon>
        <taxon>Mollusca</taxon>
        <taxon>Gastropoda</taxon>
        <taxon>Heterobranchia</taxon>
        <taxon>Euthyneura</taxon>
        <taxon>Panpulmonata</taxon>
        <taxon>Hygrophila</taxon>
        <taxon>Lymnaeoidea</taxon>
        <taxon>Planorbidae</taxon>
        <taxon>Biomphalaria</taxon>
    </lineage>
</organism>
<proteinExistence type="predicted"/>
<evidence type="ECO:0000259" key="1">
    <source>
        <dbReference type="PROSITE" id="PS50800"/>
    </source>
</evidence>
<name>A0A9W2YJ88_BIOGL</name>
<gene>
    <name evidence="3" type="primary">LOC129922127</name>
</gene>